<evidence type="ECO:0000256" key="5">
    <source>
        <dbReference type="ARBA" id="ARBA00022840"/>
    </source>
</evidence>
<dbReference type="GO" id="GO:0046872">
    <property type="term" value="F:metal ion binding"/>
    <property type="evidence" value="ECO:0007669"/>
    <property type="project" value="UniProtKB-KW"/>
</dbReference>
<keyword evidence="6" id="KW-0460">Magnesium</keyword>
<protein>
    <recommendedName>
        <fullName evidence="9">B3/B4 tRNA-binding domain-containing protein</fullName>
    </recommendedName>
</protein>
<proteinExistence type="predicted"/>
<dbReference type="AlphaFoldDB" id="A0A381T1Z4"/>
<dbReference type="FunFam" id="3.30.56.10:FF:000001">
    <property type="entry name" value="Phenylalanine--tRNA ligase beta subunit"/>
    <property type="match status" value="1"/>
</dbReference>
<dbReference type="Gene3D" id="3.50.40.10">
    <property type="entry name" value="Phenylalanyl-trna Synthetase, Chain B, domain 3"/>
    <property type="match status" value="1"/>
</dbReference>
<dbReference type="GO" id="GO:0006432">
    <property type="term" value="P:phenylalanyl-tRNA aminoacylation"/>
    <property type="evidence" value="ECO:0007669"/>
    <property type="project" value="InterPro"/>
</dbReference>
<dbReference type="SUPFAM" id="SSF56037">
    <property type="entry name" value="PheT/TilS domain"/>
    <property type="match status" value="1"/>
</dbReference>
<feature type="domain" description="B3/B4 tRNA-binding" evidence="9">
    <location>
        <begin position="106"/>
        <end position="279"/>
    </location>
</feature>
<dbReference type="GO" id="GO:0003723">
    <property type="term" value="F:RNA binding"/>
    <property type="evidence" value="ECO:0007669"/>
    <property type="project" value="InterPro"/>
</dbReference>
<keyword evidence="2" id="KW-0436">Ligase</keyword>
<dbReference type="GO" id="GO:0004826">
    <property type="term" value="F:phenylalanine-tRNA ligase activity"/>
    <property type="evidence" value="ECO:0007669"/>
    <property type="project" value="InterPro"/>
</dbReference>
<name>A0A381T1Z4_9ZZZZ</name>
<dbReference type="GO" id="GO:0005524">
    <property type="term" value="F:ATP binding"/>
    <property type="evidence" value="ECO:0007669"/>
    <property type="project" value="UniProtKB-KW"/>
</dbReference>
<evidence type="ECO:0000256" key="1">
    <source>
        <dbReference type="ARBA" id="ARBA00022490"/>
    </source>
</evidence>
<dbReference type="InterPro" id="IPR005146">
    <property type="entry name" value="B3/B4_tRNA-bd"/>
</dbReference>
<keyword evidence="7" id="KW-0648">Protein biosynthesis</keyword>
<dbReference type="InterPro" id="IPR020825">
    <property type="entry name" value="Phe-tRNA_synthase-like_B3/B4"/>
</dbReference>
<keyword evidence="3" id="KW-0479">Metal-binding</keyword>
<evidence type="ECO:0000256" key="3">
    <source>
        <dbReference type="ARBA" id="ARBA00022723"/>
    </source>
</evidence>
<dbReference type="InterPro" id="IPR045060">
    <property type="entry name" value="Phe-tRNA-ligase_IIc_bsu"/>
</dbReference>
<evidence type="ECO:0000256" key="8">
    <source>
        <dbReference type="ARBA" id="ARBA00023146"/>
    </source>
</evidence>
<dbReference type="PANTHER" id="PTHR10947">
    <property type="entry name" value="PHENYLALANYL-TRNA SYNTHETASE BETA CHAIN AND LEUCINE-RICH REPEAT-CONTAINING PROTEIN 47"/>
    <property type="match status" value="1"/>
</dbReference>
<dbReference type="Gene3D" id="3.30.56.10">
    <property type="match status" value="1"/>
</dbReference>
<feature type="non-terminal residue" evidence="10">
    <location>
        <position position="304"/>
    </location>
</feature>
<evidence type="ECO:0000256" key="7">
    <source>
        <dbReference type="ARBA" id="ARBA00022917"/>
    </source>
</evidence>
<dbReference type="GO" id="GO:0009328">
    <property type="term" value="C:phenylalanine-tRNA ligase complex"/>
    <property type="evidence" value="ECO:0007669"/>
    <property type="project" value="TreeGrafter"/>
</dbReference>
<keyword evidence="4" id="KW-0547">Nucleotide-binding</keyword>
<evidence type="ECO:0000259" key="9">
    <source>
        <dbReference type="SMART" id="SM00873"/>
    </source>
</evidence>
<dbReference type="SUPFAM" id="SSF46955">
    <property type="entry name" value="Putative DNA-binding domain"/>
    <property type="match status" value="1"/>
</dbReference>
<evidence type="ECO:0000256" key="6">
    <source>
        <dbReference type="ARBA" id="ARBA00022842"/>
    </source>
</evidence>
<evidence type="ECO:0000256" key="4">
    <source>
        <dbReference type="ARBA" id="ARBA00022741"/>
    </source>
</evidence>
<sequence>MKVQVSWLKEYTDIEAPVAELGHILTMAGLEIESHELIDEEKGDVLELNVTPNRGYCLSHLGVAREVSALMKRAFTPPDALAFLEKNWGKIPIANSLTVENQKENLCPRYSALVIENVKPGPSPKWLCDRLLAVGLRPINNIVDVTNFVMMEYGQPLHAFDRELLSGNKIIIRNAEKGEPFTSIDGLEFKLEADALVIADAEKPVALAGIMGGANSQVTDSTRNVVLESACFDYATIRKSSKKYGLRSDSSYRFERGVDMGGVITAQARAACLIKELAKGNICKGRIDIYPKIRENIQISLRVS</sequence>
<evidence type="ECO:0000313" key="10">
    <source>
        <dbReference type="EMBL" id="SVA10235.1"/>
    </source>
</evidence>
<dbReference type="EMBL" id="UINC01003907">
    <property type="protein sequence ID" value="SVA10235.1"/>
    <property type="molecule type" value="Genomic_DNA"/>
</dbReference>
<keyword evidence="1" id="KW-0963">Cytoplasm</keyword>
<keyword evidence="5" id="KW-0067">ATP-binding</keyword>
<dbReference type="PANTHER" id="PTHR10947:SF0">
    <property type="entry name" value="PHENYLALANINE--TRNA LIGASE BETA SUBUNIT"/>
    <property type="match status" value="1"/>
</dbReference>
<accession>A0A381T1Z4</accession>
<evidence type="ECO:0000256" key="2">
    <source>
        <dbReference type="ARBA" id="ARBA00022598"/>
    </source>
</evidence>
<dbReference type="SMART" id="SM00873">
    <property type="entry name" value="B3_4"/>
    <property type="match status" value="1"/>
</dbReference>
<keyword evidence="8" id="KW-0030">Aminoacyl-tRNA synthetase</keyword>
<reference evidence="10" key="1">
    <citation type="submission" date="2018-05" db="EMBL/GenBank/DDBJ databases">
        <authorList>
            <person name="Lanie J.A."/>
            <person name="Ng W.-L."/>
            <person name="Kazmierczak K.M."/>
            <person name="Andrzejewski T.M."/>
            <person name="Davidsen T.M."/>
            <person name="Wayne K.J."/>
            <person name="Tettelin H."/>
            <person name="Glass J.I."/>
            <person name="Rusch D."/>
            <person name="Podicherti R."/>
            <person name="Tsui H.-C.T."/>
            <person name="Winkler M.E."/>
        </authorList>
    </citation>
    <scope>NUCLEOTIDE SEQUENCE</scope>
</reference>
<dbReference type="InterPro" id="IPR009061">
    <property type="entry name" value="DNA-bd_dom_put_sf"/>
</dbReference>
<gene>
    <name evidence="10" type="ORF">METZ01_LOCUS63089</name>
</gene>
<dbReference type="Pfam" id="PF03483">
    <property type="entry name" value="B3_4"/>
    <property type="match status" value="1"/>
</dbReference>
<organism evidence="10">
    <name type="scientific">marine metagenome</name>
    <dbReference type="NCBI Taxonomy" id="408172"/>
    <lineage>
        <taxon>unclassified sequences</taxon>
        <taxon>metagenomes</taxon>
        <taxon>ecological metagenomes</taxon>
    </lineage>
</organism>
<dbReference type="FunFam" id="3.50.40.10:FF:000001">
    <property type="entry name" value="Phenylalanine--tRNA ligase beta subunit"/>
    <property type="match status" value="1"/>
</dbReference>